<reference evidence="1" key="2">
    <citation type="journal article" date="2015" name="Fish Shellfish Immunol.">
        <title>Early steps in the European eel (Anguilla anguilla)-Vibrio vulnificus interaction in the gills: Role of the RtxA13 toxin.</title>
        <authorList>
            <person name="Callol A."/>
            <person name="Pajuelo D."/>
            <person name="Ebbesson L."/>
            <person name="Teles M."/>
            <person name="MacKenzie S."/>
            <person name="Amaro C."/>
        </authorList>
    </citation>
    <scope>NUCLEOTIDE SEQUENCE</scope>
</reference>
<organism evidence="1">
    <name type="scientific">Anguilla anguilla</name>
    <name type="common">European freshwater eel</name>
    <name type="synonym">Muraena anguilla</name>
    <dbReference type="NCBI Taxonomy" id="7936"/>
    <lineage>
        <taxon>Eukaryota</taxon>
        <taxon>Metazoa</taxon>
        <taxon>Chordata</taxon>
        <taxon>Craniata</taxon>
        <taxon>Vertebrata</taxon>
        <taxon>Euteleostomi</taxon>
        <taxon>Actinopterygii</taxon>
        <taxon>Neopterygii</taxon>
        <taxon>Teleostei</taxon>
        <taxon>Anguilliformes</taxon>
        <taxon>Anguillidae</taxon>
        <taxon>Anguilla</taxon>
    </lineage>
</organism>
<dbReference type="AlphaFoldDB" id="A0A0E9T5Y3"/>
<accession>A0A0E9T5Y3</accession>
<sequence length="26" mass="3060">MNMASPLRGGMCRDVQKKRFVLWFST</sequence>
<reference evidence="1" key="1">
    <citation type="submission" date="2014-11" db="EMBL/GenBank/DDBJ databases">
        <authorList>
            <person name="Amaro Gonzalez C."/>
        </authorList>
    </citation>
    <scope>NUCLEOTIDE SEQUENCE</scope>
</reference>
<evidence type="ECO:0000313" key="1">
    <source>
        <dbReference type="EMBL" id="JAH49086.1"/>
    </source>
</evidence>
<proteinExistence type="predicted"/>
<name>A0A0E9T5Y3_ANGAN</name>
<protein>
    <submittedName>
        <fullName evidence="1">Uncharacterized protein</fullName>
    </submittedName>
</protein>
<dbReference type="EMBL" id="GBXM01059491">
    <property type="protein sequence ID" value="JAH49086.1"/>
    <property type="molecule type" value="Transcribed_RNA"/>
</dbReference>